<evidence type="ECO:0000313" key="2">
    <source>
        <dbReference type="EMBL" id="QEE28771.1"/>
    </source>
</evidence>
<sequence length="145" mass="15335">MNRREFGTLLPALLAGLTITETAEAADLKELVSGGYKRGALKPTPQAGRTSGPILSQGLLKAGNIRLESHFTSIEPGSEHEAVGTHLHSEIWLITEGTLELNINGTPHLLNAGDVGLCVAGDRHYVANAGKTRVSYFVVTVGPPE</sequence>
<dbReference type="OrthoDB" id="119379at2"/>
<dbReference type="AlphaFoldDB" id="A0A5B9EED3"/>
<dbReference type="EMBL" id="CP042806">
    <property type="protein sequence ID" value="QEE28771.1"/>
    <property type="molecule type" value="Genomic_DNA"/>
</dbReference>
<gene>
    <name evidence="2" type="ORF">FTW19_12630</name>
</gene>
<dbReference type="KEGG" id="talb:FTW19_12630"/>
<keyword evidence="3" id="KW-1185">Reference proteome</keyword>
<dbReference type="InterPro" id="IPR013096">
    <property type="entry name" value="Cupin_2"/>
</dbReference>
<dbReference type="Proteomes" id="UP000321820">
    <property type="component" value="Chromosome"/>
</dbReference>
<proteinExistence type="predicted"/>
<organism evidence="2 3">
    <name type="scientific">Terriglobus albidus</name>
    <dbReference type="NCBI Taxonomy" id="1592106"/>
    <lineage>
        <taxon>Bacteria</taxon>
        <taxon>Pseudomonadati</taxon>
        <taxon>Acidobacteriota</taxon>
        <taxon>Terriglobia</taxon>
        <taxon>Terriglobales</taxon>
        <taxon>Acidobacteriaceae</taxon>
        <taxon>Terriglobus</taxon>
    </lineage>
</organism>
<protein>
    <submittedName>
        <fullName evidence="2">Cupin domain-containing protein</fullName>
    </submittedName>
</protein>
<evidence type="ECO:0000313" key="3">
    <source>
        <dbReference type="Proteomes" id="UP000321820"/>
    </source>
</evidence>
<name>A0A5B9EED3_9BACT</name>
<dbReference type="SUPFAM" id="SSF51182">
    <property type="entry name" value="RmlC-like cupins"/>
    <property type="match status" value="1"/>
</dbReference>
<dbReference type="Gene3D" id="2.60.120.10">
    <property type="entry name" value="Jelly Rolls"/>
    <property type="match status" value="1"/>
</dbReference>
<reference evidence="2 3" key="1">
    <citation type="submission" date="2019-08" db="EMBL/GenBank/DDBJ databases">
        <title>Complete genome sequence of Terriglobus albidus strain ORNL.</title>
        <authorList>
            <person name="Podar M."/>
        </authorList>
    </citation>
    <scope>NUCLEOTIDE SEQUENCE [LARGE SCALE GENOMIC DNA]</scope>
    <source>
        <strain evidence="2 3">ORNL</strain>
    </source>
</reference>
<evidence type="ECO:0000259" key="1">
    <source>
        <dbReference type="Pfam" id="PF07883"/>
    </source>
</evidence>
<dbReference type="InterPro" id="IPR014710">
    <property type="entry name" value="RmlC-like_jellyroll"/>
</dbReference>
<feature type="domain" description="Cupin type-2" evidence="1">
    <location>
        <begin position="72"/>
        <end position="139"/>
    </location>
</feature>
<accession>A0A5B9EED3</accession>
<dbReference type="InterPro" id="IPR011051">
    <property type="entry name" value="RmlC_Cupin_sf"/>
</dbReference>
<dbReference type="Pfam" id="PF07883">
    <property type="entry name" value="Cupin_2"/>
    <property type="match status" value="1"/>
</dbReference>
<dbReference type="RefSeq" id="WP_147647962.1">
    <property type="nucleotide sequence ID" value="NZ_CP042806.1"/>
</dbReference>